<reference evidence="3" key="1">
    <citation type="submission" date="2015-07" db="EMBL/GenBank/DDBJ databases">
        <title>Draft genome sequence of the purine-degrading Gottschalkia purinilyticum DSM 1384 (formerly Clostridium purinilyticum).</title>
        <authorList>
            <person name="Poehlein A."/>
            <person name="Schiel-Bengelsdorf B."/>
            <person name="Bengelsdorf F.R."/>
            <person name="Daniel R."/>
            <person name="Duerre P."/>
        </authorList>
    </citation>
    <scope>NUCLEOTIDE SEQUENCE [LARGE SCALE GENOMIC DNA]</scope>
    <source>
        <strain evidence="3">DSM 1384</strain>
    </source>
</reference>
<evidence type="ECO:0008006" key="4">
    <source>
        <dbReference type="Google" id="ProtNLM"/>
    </source>
</evidence>
<dbReference type="PROSITE" id="PS51257">
    <property type="entry name" value="PROKAR_LIPOPROTEIN"/>
    <property type="match status" value="1"/>
</dbReference>
<protein>
    <recommendedName>
        <fullName evidence="4">Lipoprotein</fullName>
    </recommendedName>
</protein>
<organism evidence="2 3">
    <name type="scientific">Gottschalkia purinilytica</name>
    <name type="common">Clostridium purinilyticum</name>
    <dbReference type="NCBI Taxonomy" id="1503"/>
    <lineage>
        <taxon>Bacteria</taxon>
        <taxon>Bacillati</taxon>
        <taxon>Bacillota</taxon>
        <taxon>Tissierellia</taxon>
        <taxon>Tissierellales</taxon>
        <taxon>Gottschalkiaceae</taxon>
        <taxon>Gottschalkia</taxon>
    </lineage>
</organism>
<dbReference type="EMBL" id="LGSS01000004">
    <property type="protein sequence ID" value="KNF09160.1"/>
    <property type="molecule type" value="Genomic_DNA"/>
</dbReference>
<dbReference type="OrthoDB" id="1947657at2"/>
<evidence type="ECO:0000313" key="2">
    <source>
        <dbReference type="EMBL" id="KNF09160.1"/>
    </source>
</evidence>
<evidence type="ECO:0000256" key="1">
    <source>
        <dbReference type="SAM" id="Coils"/>
    </source>
</evidence>
<dbReference type="Proteomes" id="UP000037267">
    <property type="component" value="Unassembled WGS sequence"/>
</dbReference>
<evidence type="ECO:0000313" key="3">
    <source>
        <dbReference type="Proteomes" id="UP000037267"/>
    </source>
</evidence>
<dbReference type="STRING" id="1503.CLPU_4c02060"/>
<gene>
    <name evidence="2" type="ORF">CLPU_4c02060</name>
</gene>
<keyword evidence="1" id="KW-0175">Coiled coil</keyword>
<keyword evidence="3" id="KW-1185">Reference proteome</keyword>
<feature type="coiled-coil region" evidence="1">
    <location>
        <begin position="20"/>
        <end position="47"/>
    </location>
</feature>
<dbReference type="AlphaFoldDB" id="A0A0L0WCL9"/>
<comment type="caution">
    <text evidence="2">The sequence shown here is derived from an EMBL/GenBank/DDBJ whole genome shotgun (WGS) entry which is preliminary data.</text>
</comment>
<dbReference type="SUPFAM" id="SSF69304">
    <property type="entry name" value="Tricorn protease N-terminal domain"/>
    <property type="match status" value="1"/>
</dbReference>
<proteinExistence type="predicted"/>
<accession>A0A0L0WCL9</accession>
<dbReference type="RefSeq" id="WP_050354730.1">
    <property type="nucleotide sequence ID" value="NZ_LGSS01000004.1"/>
</dbReference>
<name>A0A0L0WCL9_GOTPU</name>
<sequence length="525" mass="60420">MRKSLLVFSVVLTLSGCSQKNTLTNMLSNSKNENKSIENNIDFTVEKTTLSKGYNLTEPNVEVVKDSSDSLILANLGILECSDIKVDKITEYNNQVNIYTSIINDKENDSIVVPQILINMKNIPNANLKDLTFNIVRSNYETINLNHSINQSLDTIYNQFNLSPTSIPQTTLTKERDRYYWDIQILNAFKKEDLDSSIVNFSTRVDSFTGKLINTNENNISNIIDKGNILNFTENRFLLYAQKSYINKKAVETLWIYDTETNIKKKIFLTDKSIVKANLNLNLNKVAVIESIDNITSLSVIDLNNLYVKELSSGKHNNTSNIKWHNNDLYAIVNDKNNLSSIISYDINTNKENIIYSSKTKLSTFDLIDNSILFSTFNEDKSLSEVFIYNENEKPLKIDNGTNAKFIDKNKVMYIKENKDISNIYLYNIKEDNKDLLTNQNIINYSFKSKDDIYFIGKNKDNMNFLLLTYNYKNNVISPISNWISNNIYYSPYNNMIYFSITPPESNSGNETIYSININNLHKKD</sequence>